<dbReference type="InterPro" id="IPR001128">
    <property type="entry name" value="Cyt_P450"/>
</dbReference>
<dbReference type="OrthoDB" id="689444at2759"/>
<evidence type="ECO:0000256" key="6">
    <source>
        <dbReference type="ARBA" id="ARBA00023136"/>
    </source>
</evidence>
<evidence type="ECO:0000256" key="2">
    <source>
        <dbReference type="ARBA" id="ARBA00022692"/>
    </source>
</evidence>
<dbReference type="PANTHER" id="PTHR24298">
    <property type="entry name" value="FLAVONOID 3'-MONOOXYGENASE-RELATED"/>
    <property type="match status" value="1"/>
</dbReference>
<dbReference type="InterPro" id="IPR051103">
    <property type="entry name" value="Plant_metabolite_P450s"/>
</dbReference>
<evidence type="ECO:0000256" key="4">
    <source>
        <dbReference type="ARBA" id="ARBA00022989"/>
    </source>
</evidence>
<dbReference type="SUPFAM" id="SSF48264">
    <property type="entry name" value="Cytochrome P450"/>
    <property type="match status" value="1"/>
</dbReference>
<evidence type="ECO:0000256" key="1">
    <source>
        <dbReference type="ARBA" id="ARBA00004167"/>
    </source>
</evidence>
<reference evidence="9" key="1">
    <citation type="submission" date="2020-07" db="EMBL/GenBank/DDBJ databases">
        <title>Genome sequence and genetic diversity analysis of an under-domesticated orphan crop, white fonio (Digitaria exilis).</title>
        <authorList>
            <person name="Bennetzen J.L."/>
            <person name="Chen S."/>
            <person name="Ma X."/>
            <person name="Wang X."/>
            <person name="Yssel A.E.J."/>
            <person name="Chaluvadi S.R."/>
            <person name="Johnson M."/>
            <person name="Gangashetty P."/>
            <person name="Hamidou F."/>
            <person name="Sanogo M.D."/>
            <person name="Zwaenepoel A."/>
            <person name="Wallace J."/>
            <person name="Van De Peer Y."/>
            <person name="Van Deynze A."/>
        </authorList>
    </citation>
    <scope>NUCLEOTIDE SEQUENCE</scope>
    <source>
        <tissue evidence="9">Leaves</tissue>
    </source>
</reference>
<evidence type="ECO:0008006" key="11">
    <source>
        <dbReference type="Google" id="ProtNLM"/>
    </source>
</evidence>
<protein>
    <recommendedName>
        <fullName evidence="11">Cytochrome P450</fullName>
    </recommendedName>
</protein>
<evidence type="ECO:0000256" key="7">
    <source>
        <dbReference type="PIRSR" id="PIRSR602403-1"/>
    </source>
</evidence>
<dbReference type="GO" id="GO:0016020">
    <property type="term" value="C:membrane"/>
    <property type="evidence" value="ECO:0007669"/>
    <property type="project" value="UniProtKB-SubCell"/>
</dbReference>
<accession>A0A835CDQ9</accession>
<dbReference type="InterPro" id="IPR002403">
    <property type="entry name" value="Cyt_P450_E_grp-IV"/>
</dbReference>
<dbReference type="PRINTS" id="PR00465">
    <property type="entry name" value="EP450IV"/>
</dbReference>
<keyword evidence="2" id="KW-0812">Transmembrane</keyword>
<keyword evidence="10" id="KW-1185">Reference proteome</keyword>
<keyword evidence="8" id="KW-0560">Oxidoreductase</keyword>
<sequence length="242" mass="27640">MFMAYQAYVFAFSPAVTKRLFRRRLQMGLDARRRQKELFMALIDARRERKKLTPKKKDTSSFEHAYVDTLFDIKLPNEEGGSRRLTDDELVSLCSEFLAAGTDTTGASVHFTVAEMGRDETEWERPMEFSPERFLPDDNSEGVDVTGSKGIRMMPFGAGRRICAGLGVAMMHLEYFVANLMREFEWHEVPGDEVDMAERHEITTVMKKPASCLVPRRMIPRGLGVRLGGWFSCSLAFRQYGS</sequence>
<keyword evidence="7 8" id="KW-0349">Heme</keyword>
<keyword evidence="6" id="KW-0472">Membrane</keyword>
<dbReference type="AlphaFoldDB" id="A0A835CDQ9"/>
<organism evidence="9 10">
    <name type="scientific">Digitaria exilis</name>
    <dbReference type="NCBI Taxonomy" id="1010633"/>
    <lineage>
        <taxon>Eukaryota</taxon>
        <taxon>Viridiplantae</taxon>
        <taxon>Streptophyta</taxon>
        <taxon>Embryophyta</taxon>
        <taxon>Tracheophyta</taxon>
        <taxon>Spermatophyta</taxon>
        <taxon>Magnoliopsida</taxon>
        <taxon>Liliopsida</taxon>
        <taxon>Poales</taxon>
        <taxon>Poaceae</taxon>
        <taxon>PACMAD clade</taxon>
        <taxon>Panicoideae</taxon>
        <taxon>Panicodae</taxon>
        <taxon>Paniceae</taxon>
        <taxon>Anthephorinae</taxon>
        <taxon>Digitaria</taxon>
    </lineage>
</organism>
<dbReference type="GO" id="GO:0020037">
    <property type="term" value="F:heme binding"/>
    <property type="evidence" value="ECO:0007669"/>
    <property type="project" value="InterPro"/>
</dbReference>
<dbReference type="Gene3D" id="1.10.630.10">
    <property type="entry name" value="Cytochrome P450"/>
    <property type="match status" value="1"/>
</dbReference>
<evidence type="ECO:0000313" key="9">
    <source>
        <dbReference type="EMBL" id="KAF8722393.1"/>
    </source>
</evidence>
<keyword evidence="3 7" id="KW-0479">Metal-binding</keyword>
<gene>
    <name evidence="9" type="ORF">HU200_022505</name>
</gene>
<dbReference type="Pfam" id="PF00067">
    <property type="entry name" value="p450"/>
    <property type="match status" value="1"/>
</dbReference>
<dbReference type="PANTHER" id="PTHR24298:SF914">
    <property type="entry name" value="OS10G0513400 PROTEIN"/>
    <property type="match status" value="1"/>
</dbReference>
<evidence type="ECO:0000313" key="10">
    <source>
        <dbReference type="Proteomes" id="UP000636709"/>
    </source>
</evidence>
<comment type="subcellular location">
    <subcellularLocation>
        <location evidence="1">Membrane</location>
        <topology evidence="1">Single-pass membrane protein</topology>
    </subcellularLocation>
</comment>
<proteinExistence type="inferred from homology"/>
<keyword evidence="4" id="KW-1133">Transmembrane helix</keyword>
<dbReference type="PRINTS" id="PR00385">
    <property type="entry name" value="P450"/>
</dbReference>
<evidence type="ECO:0000256" key="8">
    <source>
        <dbReference type="RuleBase" id="RU000461"/>
    </source>
</evidence>
<feature type="binding site" description="axial binding residue" evidence="7">
    <location>
        <position position="163"/>
    </location>
    <ligand>
        <name>heme</name>
        <dbReference type="ChEBI" id="CHEBI:30413"/>
    </ligand>
    <ligandPart>
        <name>Fe</name>
        <dbReference type="ChEBI" id="CHEBI:18248"/>
    </ligandPart>
</feature>
<comment type="similarity">
    <text evidence="8">Belongs to the cytochrome P450 family.</text>
</comment>
<dbReference type="InterPro" id="IPR036396">
    <property type="entry name" value="Cyt_P450_sf"/>
</dbReference>
<dbReference type="EMBL" id="JACEFO010001673">
    <property type="protein sequence ID" value="KAF8722393.1"/>
    <property type="molecule type" value="Genomic_DNA"/>
</dbReference>
<keyword evidence="8" id="KW-0503">Monooxygenase</keyword>
<dbReference type="Proteomes" id="UP000636709">
    <property type="component" value="Unassembled WGS sequence"/>
</dbReference>
<dbReference type="GO" id="GO:0016709">
    <property type="term" value="F:oxidoreductase activity, acting on paired donors, with incorporation or reduction of molecular oxygen, NAD(P)H as one donor, and incorporation of one atom of oxygen"/>
    <property type="evidence" value="ECO:0007669"/>
    <property type="project" value="TreeGrafter"/>
</dbReference>
<name>A0A835CDQ9_9POAL</name>
<dbReference type="PROSITE" id="PS00086">
    <property type="entry name" value="CYTOCHROME_P450"/>
    <property type="match status" value="1"/>
</dbReference>
<evidence type="ECO:0000256" key="5">
    <source>
        <dbReference type="ARBA" id="ARBA00023004"/>
    </source>
</evidence>
<keyword evidence="5 7" id="KW-0408">Iron</keyword>
<evidence type="ECO:0000256" key="3">
    <source>
        <dbReference type="ARBA" id="ARBA00022723"/>
    </source>
</evidence>
<comment type="cofactor">
    <cofactor evidence="7">
        <name>heme</name>
        <dbReference type="ChEBI" id="CHEBI:30413"/>
    </cofactor>
</comment>
<comment type="caution">
    <text evidence="9">The sequence shown here is derived from an EMBL/GenBank/DDBJ whole genome shotgun (WGS) entry which is preliminary data.</text>
</comment>
<dbReference type="GO" id="GO:0005506">
    <property type="term" value="F:iron ion binding"/>
    <property type="evidence" value="ECO:0007669"/>
    <property type="project" value="InterPro"/>
</dbReference>
<dbReference type="InterPro" id="IPR017972">
    <property type="entry name" value="Cyt_P450_CS"/>
</dbReference>